<accession>A0A0C9Z9T2</accession>
<proteinExistence type="predicted"/>
<gene>
    <name evidence="1" type="ORF">PISMIDRAFT_494601</name>
</gene>
<evidence type="ECO:0000313" key="1">
    <source>
        <dbReference type="EMBL" id="KIK22749.1"/>
    </source>
</evidence>
<protein>
    <submittedName>
        <fullName evidence="1">Uncharacterized protein</fullName>
    </submittedName>
</protein>
<name>A0A0C9Z9T2_9AGAM</name>
<organism evidence="1 2">
    <name type="scientific">Pisolithus microcarpus 441</name>
    <dbReference type="NCBI Taxonomy" id="765257"/>
    <lineage>
        <taxon>Eukaryota</taxon>
        <taxon>Fungi</taxon>
        <taxon>Dikarya</taxon>
        <taxon>Basidiomycota</taxon>
        <taxon>Agaricomycotina</taxon>
        <taxon>Agaricomycetes</taxon>
        <taxon>Agaricomycetidae</taxon>
        <taxon>Boletales</taxon>
        <taxon>Sclerodermatineae</taxon>
        <taxon>Pisolithaceae</taxon>
        <taxon>Pisolithus</taxon>
    </lineage>
</organism>
<keyword evidence="2" id="KW-1185">Reference proteome</keyword>
<dbReference type="Proteomes" id="UP000054018">
    <property type="component" value="Unassembled WGS sequence"/>
</dbReference>
<sequence>MDDRVPYARRAVEVLLPPFLHGPIISDVGGSYRHPQFRCFPCIHRTGNTEHVHAFDLTSILRPSSFNVICEGDLGIGATQAVGKFECSSSYNFILLTSRIPWGHKIMF</sequence>
<dbReference type="HOGENOM" id="CLU_2198001_0_0_1"/>
<dbReference type="AlphaFoldDB" id="A0A0C9Z9T2"/>
<evidence type="ECO:0000313" key="2">
    <source>
        <dbReference type="Proteomes" id="UP000054018"/>
    </source>
</evidence>
<reference evidence="2" key="2">
    <citation type="submission" date="2015-01" db="EMBL/GenBank/DDBJ databases">
        <title>Evolutionary Origins and Diversification of the Mycorrhizal Mutualists.</title>
        <authorList>
            <consortium name="DOE Joint Genome Institute"/>
            <consortium name="Mycorrhizal Genomics Consortium"/>
            <person name="Kohler A."/>
            <person name="Kuo A."/>
            <person name="Nagy L.G."/>
            <person name="Floudas D."/>
            <person name="Copeland A."/>
            <person name="Barry K.W."/>
            <person name="Cichocki N."/>
            <person name="Veneault-Fourrey C."/>
            <person name="LaButti K."/>
            <person name="Lindquist E.A."/>
            <person name="Lipzen A."/>
            <person name="Lundell T."/>
            <person name="Morin E."/>
            <person name="Murat C."/>
            <person name="Riley R."/>
            <person name="Ohm R."/>
            <person name="Sun H."/>
            <person name="Tunlid A."/>
            <person name="Henrissat B."/>
            <person name="Grigoriev I.V."/>
            <person name="Hibbett D.S."/>
            <person name="Martin F."/>
        </authorList>
    </citation>
    <scope>NUCLEOTIDE SEQUENCE [LARGE SCALE GENOMIC DNA]</scope>
    <source>
        <strain evidence="2">441</strain>
    </source>
</reference>
<reference evidence="1 2" key="1">
    <citation type="submission" date="2014-04" db="EMBL/GenBank/DDBJ databases">
        <authorList>
            <consortium name="DOE Joint Genome Institute"/>
            <person name="Kuo A."/>
            <person name="Kohler A."/>
            <person name="Costa M.D."/>
            <person name="Nagy L.G."/>
            <person name="Floudas D."/>
            <person name="Copeland A."/>
            <person name="Barry K.W."/>
            <person name="Cichocki N."/>
            <person name="Veneault-Fourrey C."/>
            <person name="LaButti K."/>
            <person name="Lindquist E.A."/>
            <person name="Lipzen A."/>
            <person name="Lundell T."/>
            <person name="Morin E."/>
            <person name="Murat C."/>
            <person name="Sun H."/>
            <person name="Tunlid A."/>
            <person name="Henrissat B."/>
            <person name="Grigoriev I.V."/>
            <person name="Hibbett D.S."/>
            <person name="Martin F."/>
            <person name="Nordberg H.P."/>
            <person name="Cantor M.N."/>
            <person name="Hua S.X."/>
        </authorList>
    </citation>
    <scope>NUCLEOTIDE SEQUENCE [LARGE SCALE GENOMIC DNA]</scope>
    <source>
        <strain evidence="1 2">441</strain>
    </source>
</reference>
<dbReference type="EMBL" id="KN833736">
    <property type="protein sequence ID" value="KIK22749.1"/>
    <property type="molecule type" value="Genomic_DNA"/>
</dbReference>